<evidence type="ECO:0000256" key="1">
    <source>
        <dbReference type="ARBA" id="ARBA00022729"/>
    </source>
</evidence>
<dbReference type="Gene3D" id="2.130.10.130">
    <property type="entry name" value="Integrin alpha, N-terminal"/>
    <property type="match status" value="1"/>
</dbReference>
<name>A0A832V180_9ARCH</name>
<dbReference type="Proteomes" id="UP000646946">
    <property type="component" value="Unassembled WGS sequence"/>
</dbReference>
<keyword evidence="4" id="KW-1185">Reference proteome</keyword>
<accession>A0A832V180</accession>
<dbReference type="AlphaFoldDB" id="A0A832V180"/>
<keyword evidence="2" id="KW-1133">Transmembrane helix</keyword>
<comment type="caution">
    <text evidence="3">The sequence shown here is derived from an EMBL/GenBank/DDBJ whole genome shotgun (WGS) entry which is preliminary data.</text>
</comment>
<sequence length="431" mass="46473">MKLRKKSLKKSFKKNFLNFLVLATIIFIVFVFLQIFGPVKEGLLIGPTKVSPYFQNATRASNPDIVITNITFPPQIKAGVKNTINVTVNVTNGNGTAGLGAWNVNVTLFRTIPGGPNISNWGFLNATTTLPGSSSPQSGAADFDLDGDLDVFFSTSTNISIYNNTGVANIATWQLFNVTTGKGSHAFGDFDADNDTDVVVAQISNDITIYNNTRNVNITQWNSFSNLAPGTANSVAVGDLDNDGDLDVVSMVQENGVLTSWNNTGTVNLAQWGSINRSPGFITTSTSYHVVVADFDNNGWNDIAFAGIDNISILNNTGTLDIRKWDWFNMTATLADSATPRVTRAADFDNDGDLDLASVTTGGTFIFNNTGTSNIAQWNIFSRDPQNGIGLNIADFNYDGYLDLATAAGNILTIPNNTGPINFSQCRFVKF</sequence>
<keyword evidence="2" id="KW-0812">Transmembrane</keyword>
<organism evidence="3 4">
    <name type="scientific">Candidatus Naiadarchaeum limnaeum</name>
    <dbReference type="NCBI Taxonomy" id="2756139"/>
    <lineage>
        <taxon>Archaea</taxon>
        <taxon>Candidatus Undinarchaeota</taxon>
        <taxon>Candidatus Undinarchaeia</taxon>
        <taxon>Candidatus Naiadarchaeales</taxon>
        <taxon>Candidatus Naiadarchaeaceae</taxon>
        <taxon>Candidatus Naiadarchaeum</taxon>
    </lineage>
</organism>
<dbReference type="InterPro" id="IPR028994">
    <property type="entry name" value="Integrin_alpha_N"/>
</dbReference>
<dbReference type="SUPFAM" id="SSF69318">
    <property type="entry name" value="Integrin alpha N-terminal domain"/>
    <property type="match status" value="2"/>
</dbReference>
<keyword evidence="1" id="KW-0732">Signal</keyword>
<proteinExistence type="predicted"/>
<dbReference type="PANTHER" id="PTHR46580">
    <property type="entry name" value="SENSOR KINASE-RELATED"/>
    <property type="match status" value="1"/>
</dbReference>
<feature type="transmembrane region" description="Helical" evidence="2">
    <location>
        <begin position="16"/>
        <end position="37"/>
    </location>
</feature>
<dbReference type="EMBL" id="DVAB01000051">
    <property type="protein sequence ID" value="HIK00979.1"/>
    <property type="molecule type" value="Genomic_DNA"/>
</dbReference>
<evidence type="ECO:0000313" key="4">
    <source>
        <dbReference type="Proteomes" id="UP000646946"/>
    </source>
</evidence>
<protein>
    <submittedName>
        <fullName evidence="3">VCBS repeat-containing protein</fullName>
    </submittedName>
</protein>
<dbReference type="PANTHER" id="PTHR46580:SF4">
    <property type="entry name" value="ATP_GTP-BINDING PROTEIN"/>
    <property type="match status" value="1"/>
</dbReference>
<evidence type="ECO:0000256" key="2">
    <source>
        <dbReference type="SAM" id="Phobius"/>
    </source>
</evidence>
<gene>
    <name evidence="3" type="ORF">H1016_05605</name>
</gene>
<evidence type="ECO:0000313" key="3">
    <source>
        <dbReference type="EMBL" id="HIK00979.1"/>
    </source>
</evidence>
<reference evidence="3 4" key="1">
    <citation type="journal article" name="Nat. Commun.">
        <title>Undinarchaeota illuminate DPANN phylogeny and the impact of gene transfer on archaeal evolution.</title>
        <authorList>
            <person name="Dombrowski N."/>
            <person name="Williams T.A."/>
            <person name="Sun J."/>
            <person name="Woodcroft B.J."/>
            <person name="Lee J.H."/>
            <person name="Minh B.Q."/>
            <person name="Rinke C."/>
            <person name="Spang A."/>
        </authorList>
    </citation>
    <scope>NUCLEOTIDE SEQUENCE [LARGE SCALE GENOMIC DNA]</scope>
    <source>
        <strain evidence="3">MAG_bin1129</strain>
    </source>
</reference>
<keyword evidence="2" id="KW-0472">Membrane</keyword>
<dbReference type="Pfam" id="PF13517">
    <property type="entry name" value="FG-GAP_3"/>
    <property type="match status" value="2"/>
</dbReference>
<feature type="non-terminal residue" evidence="3">
    <location>
        <position position="431"/>
    </location>
</feature>
<dbReference type="InterPro" id="IPR013517">
    <property type="entry name" value="FG-GAP"/>
</dbReference>